<gene>
    <name evidence="1" type="ORF">ACFOZ4_19610</name>
</gene>
<organism evidence="1 2">
    <name type="scientific">Hamadaea flava</name>
    <dbReference type="NCBI Taxonomy" id="1742688"/>
    <lineage>
        <taxon>Bacteria</taxon>
        <taxon>Bacillati</taxon>
        <taxon>Actinomycetota</taxon>
        <taxon>Actinomycetes</taxon>
        <taxon>Micromonosporales</taxon>
        <taxon>Micromonosporaceae</taxon>
        <taxon>Hamadaea</taxon>
    </lineage>
</organism>
<keyword evidence="2" id="KW-1185">Reference proteome</keyword>
<proteinExistence type="predicted"/>
<sequence>MTLARKGSRRIVVDGVQFRWKVRRRPTYCQGNGWTPLIFVAEPAAGPGGLLVVSMPWVHPGNWLGQPTGAVRPAMVAASIREALARGWQPAKPGPPVKLAFADLGDLADDAGVEQQPV</sequence>
<dbReference type="RefSeq" id="WP_253752494.1">
    <property type="nucleotide sequence ID" value="NZ_JAMZDZ010000001.1"/>
</dbReference>
<evidence type="ECO:0000313" key="2">
    <source>
        <dbReference type="Proteomes" id="UP001595816"/>
    </source>
</evidence>
<protein>
    <submittedName>
        <fullName evidence="1">Uncharacterized protein</fullName>
    </submittedName>
</protein>
<dbReference type="EMBL" id="JBHSAY010000009">
    <property type="protein sequence ID" value="MFC4132822.1"/>
    <property type="molecule type" value="Genomic_DNA"/>
</dbReference>
<reference evidence="2" key="1">
    <citation type="journal article" date="2019" name="Int. J. Syst. Evol. Microbiol.">
        <title>The Global Catalogue of Microorganisms (GCM) 10K type strain sequencing project: providing services to taxonomists for standard genome sequencing and annotation.</title>
        <authorList>
            <consortium name="The Broad Institute Genomics Platform"/>
            <consortium name="The Broad Institute Genome Sequencing Center for Infectious Disease"/>
            <person name="Wu L."/>
            <person name="Ma J."/>
        </authorList>
    </citation>
    <scope>NUCLEOTIDE SEQUENCE [LARGE SCALE GENOMIC DNA]</scope>
    <source>
        <strain evidence="2">CGMCC 4.7289</strain>
    </source>
</reference>
<dbReference type="Proteomes" id="UP001595816">
    <property type="component" value="Unassembled WGS sequence"/>
</dbReference>
<comment type="caution">
    <text evidence="1">The sequence shown here is derived from an EMBL/GenBank/DDBJ whole genome shotgun (WGS) entry which is preliminary data.</text>
</comment>
<name>A0ABV8LR66_9ACTN</name>
<accession>A0ABV8LR66</accession>
<evidence type="ECO:0000313" key="1">
    <source>
        <dbReference type="EMBL" id="MFC4132822.1"/>
    </source>
</evidence>